<accession>A0ABQ6CE93</accession>
<protein>
    <submittedName>
        <fullName evidence="6">Rieske family ferredoxin</fullName>
    </submittedName>
</protein>
<dbReference type="PROSITE" id="PS51296">
    <property type="entry name" value="RIESKE"/>
    <property type="match status" value="1"/>
</dbReference>
<dbReference type="RefSeq" id="WP_284310808.1">
    <property type="nucleotide sequence ID" value="NZ_BSPC01000007.1"/>
</dbReference>
<keyword evidence="3" id="KW-0408">Iron</keyword>
<dbReference type="CDD" id="cd03528">
    <property type="entry name" value="Rieske_RO_ferredoxin"/>
    <property type="match status" value="1"/>
</dbReference>
<dbReference type="NCBIfam" id="TIGR02377">
    <property type="entry name" value="MocE_fam_FeS"/>
    <property type="match status" value="1"/>
</dbReference>
<evidence type="ECO:0000313" key="7">
    <source>
        <dbReference type="Proteomes" id="UP001156882"/>
    </source>
</evidence>
<dbReference type="Pfam" id="PF00355">
    <property type="entry name" value="Rieske"/>
    <property type="match status" value="1"/>
</dbReference>
<keyword evidence="7" id="KW-1185">Reference proteome</keyword>
<dbReference type="InterPro" id="IPR017941">
    <property type="entry name" value="Rieske_2Fe-2S"/>
</dbReference>
<dbReference type="InterPro" id="IPR036922">
    <property type="entry name" value="Rieske_2Fe-2S_sf"/>
</dbReference>
<dbReference type="PANTHER" id="PTHR21496:SF23">
    <property type="entry name" value="3-PHENYLPROPIONATE_CINNAMIC ACID DIOXYGENASE FERREDOXIN SUBUNIT"/>
    <property type="match status" value="1"/>
</dbReference>
<dbReference type="Gene3D" id="2.102.10.10">
    <property type="entry name" value="Rieske [2Fe-2S] iron-sulphur domain"/>
    <property type="match status" value="1"/>
</dbReference>
<keyword evidence="4" id="KW-0411">Iron-sulfur</keyword>
<evidence type="ECO:0000313" key="6">
    <source>
        <dbReference type="EMBL" id="GLS17978.1"/>
    </source>
</evidence>
<evidence type="ECO:0000259" key="5">
    <source>
        <dbReference type="PROSITE" id="PS51296"/>
    </source>
</evidence>
<name>A0ABQ6CE93_9HYPH</name>
<evidence type="ECO:0000256" key="2">
    <source>
        <dbReference type="ARBA" id="ARBA00022723"/>
    </source>
</evidence>
<organism evidence="6 7">
    <name type="scientific">Labrys miyagiensis</name>
    <dbReference type="NCBI Taxonomy" id="346912"/>
    <lineage>
        <taxon>Bacteria</taxon>
        <taxon>Pseudomonadati</taxon>
        <taxon>Pseudomonadota</taxon>
        <taxon>Alphaproteobacteria</taxon>
        <taxon>Hyphomicrobiales</taxon>
        <taxon>Xanthobacteraceae</taxon>
        <taxon>Labrys</taxon>
    </lineage>
</organism>
<gene>
    <name evidence="6" type="ORF">GCM10007874_09940</name>
</gene>
<dbReference type="InterPro" id="IPR012747">
    <property type="entry name" value="MocE_2FeS"/>
</dbReference>
<keyword evidence="1" id="KW-0001">2Fe-2S</keyword>
<keyword evidence="2" id="KW-0479">Metal-binding</keyword>
<sequence length="104" mass="11450">MGNWIEACKLDDIEQEGAIRFDHGGRSYAIYRSPVDEVFCTDGLCTHEAVHLADGLVMDYEIECPKHNGAFDYRTGAAKRLPACKDLRAYAARVDAGTVLVEVG</sequence>
<evidence type="ECO:0000256" key="1">
    <source>
        <dbReference type="ARBA" id="ARBA00022714"/>
    </source>
</evidence>
<evidence type="ECO:0000256" key="4">
    <source>
        <dbReference type="ARBA" id="ARBA00023014"/>
    </source>
</evidence>
<comment type="caution">
    <text evidence="6">The sequence shown here is derived from an EMBL/GenBank/DDBJ whole genome shotgun (WGS) entry which is preliminary data.</text>
</comment>
<proteinExistence type="predicted"/>
<dbReference type="Proteomes" id="UP001156882">
    <property type="component" value="Unassembled WGS sequence"/>
</dbReference>
<evidence type="ECO:0000256" key="3">
    <source>
        <dbReference type="ARBA" id="ARBA00023004"/>
    </source>
</evidence>
<feature type="domain" description="Rieske" evidence="5">
    <location>
        <begin position="5"/>
        <end position="101"/>
    </location>
</feature>
<dbReference type="SUPFAM" id="SSF50022">
    <property type="entry name" value="ISP domain"/>
    <property type="match status" value="1"/>
</dbReference>
<reference evidence="7" key="1">
    <citation type="journal article" date="2019" name="Int. J. Syst. Evol. Microbiol.">
        <title>The Global Catalogue of Microorganisms (GCM) 10K type strain sequencing project: providing services to taxonomists for standard genome sequencing and annotation.</title>
        <authorList>
            <consortium name="The Broad Institute Genomics Platform"/>
            <consortium name="The Broad Institute Genome Sequencing Center for Infectious Disease"/>
            <person name="Wu L."/>
            <person name="Ma J."/>
        </authorList>
    </citation>
    <scope>NUCLEOTIDE SEQUENCE [LARGE SCALE GENOMIC DNA]</scope>
    <source>
        <strain evidence="7">NBRC 101365</strain>
    </source>
</reference>
<dbReference type="PANTHER" id="PTHR21496">
    <property type="entry name" value="FERREDOXIN-RELATED"/>
    <property type="match status" value="1"/>
</dbReference>
<dbReference type="EMBL" id="BSPC01000007">
    <property type="protein sequence ID" value="GLS17978.1"/>
    <property type="molecule type" value="Genomic_DNA"/>
</dbReference>